<evidence type="ECO:0000259" key="1">
    <source>
        <dbReference type="Pfam" id="PF14332"/>
    </source>
</evidence>
<protein>
    <recommendedName>
        <fullName evidence="1">PatA-like N-terminal domain-containing protein</fullName>
    </recommendedName>
</protein>
<dbReference type="KEGG" id="dez:DKM44_07620"/>
<proteinExistence type="predicted"/>
<evidence type="ECO:0000313" key="2">
    <source>
        <dbReference type="EMBL" id="AWN23109.1"/>
    </source>
</evidence>
<sequence>MEEGVHRGDPAFPGRPGVSASNALETFDVIDLLALLGSGKKTGALRIDREPELFTLWLADGRVRHMEGAGLQGAAALAEVLRDPRGRFQFETGELAPEPSTDQSHDAFTYEALTLLPPPPLKFPGAGRLEPPDRFAELPLSLYEQEVLRGVAEGQLLSDLARTPEASALLGRLSRLRLITERRTRVARLVVQVTRRSNGAAVVDETIYRRWRDAVGNNIEQVQVRDERSGKVHQLPVRASPDIGPSLRLPPELLIHTGLRAGDAVLVRPA</sequence>
<dbReference type="Pfam" id="PF14332">
    <property type="entry name" value="DUF4388"/>
    <property type="match status" value="1"/>
</dbReference>
<dbReference type="Proteomes" id="UP000245368">
    <property type="component" value="Chromosome"/>
</dbReference>
<dbReference type="EMBL" id="CP029494">
    <property type="protein sequence ID" value="AWN23109.1"/>
    <property type="molecule type" value="Genomic_DNA"/>
</dbReference>
<accession>A0A2Z3JJL5</accession>
<dbReference type="AlphaFoldDB" id="A0A2Z3JJL5"/>
<name>A0A2Z3JJL5_9DEIO</name>
<evidence type="ECO:0000313" key="3">
    <source>
        <dbReference type="Proteomes" id="UP000245368"/>
    </source>
</evidence>
<reference evidence="2 3" key="1">
    <citation type="submission" date="2018-05" db="EMBL/GenBank/DDBJ databases">
        <title>Complete Genome Sequence of Deinococcus sp. strain 17bor-2.</title>
        <authorList>
            <person name="Srinivasan S."/>
        </authorList>
    </citation>
    <scope>NUCLEOTIDE SEQUENCE [LARGE SCALE GENOMIC DNA]</scope>
    <source>
        <strain evidence="2 3">17bor-2</strain>
    </source>
</reference>
<dbReference type="InterPro" id="IPR025497">
    <property type="entry name" value="PatA-like_N"/>
</dbReference>
<feature type="domain" description="PatA-like N-terminal" evidence="1">
    <location>
        <begin position="24"/>
        <end position="114"/>
    </location>
</feature>
<keyword evidence="3" id="KW-1185">Reference proteome</keyword>
<gene>
    <name evidence="2" type="ORF">DKM44_07620</name>
</gene>
<organism evidence="2 3">
    <name type="scientific">Deinococcus irradiatisoli</name>
    <dbReference type="NCBI Taxonomy" id="2202254"/>
    <lineage>
        <taxon>Bacteria</taxon>
        <taxon>Thermotogati</taxon>
        <taxon>Deinococcota</taxon>
        <taxon>Deinococci</taxon>
        <taxon>Deinococcales</taxon>
        <taxon>Deinococcaceae</taxon>
        <taxon>Deinococcus</taxon>
    </lineage>
</organism>
<dbReference type="OrthoDB" id="65834at2"/>